<comment type="caution">
    <text evidence="5">The sequence shown here is derived from an EMBL/GenBank/DDBJ whole genome shotgun (WGS) entry which is preliminary data.</text>
</comment>
<sequence length="536" mass="59999">MGDTITKRLHISGLTPAITKEDLQKRLSSFGTVKSLDGFGLLDGVGRPRKFGYITLETTAPQLSKCLNILSGSTWKGTKLRLGDAKPDYDERLAKEREEQEPPRKKRRCTGIHAEDMSIVTPENVSERRGWKVTPLGRIVRPMRMRPGKPLAEPVQSNTSTAKTNPKERKKKNRVKPPPTRARRRTIDPTAWGSTHLKGIFLDAIGNGTRAHVTAENMDKWEESAYDSSEESEGEGEGIKEMDSIVPNPTPTEVSPMRAAQPAPLAKPLPQPSTNADQDLTIEKTNTLRLLDSLFGGKENDSWVGQESLSDIDETEANTHLAAARYDAEPIEEVPMEVDEPTQAPSLPDDISQTQVAKPTAEQREATNLKSLFASREEDALGLVGFSLFGNLGVDLELDDDFQYPVEVQPVPAAEPEYFRQVAQPTVVAGSMTRQATMLDSKKPLFFPLSSSFHFQGSDASKVHSIRGKAKDIFDVATERGWNWRESNSGFWRTETDEQIKKRWEDQKVELTRDWRRRWREAGKLRRRRGADGTAE</sequence>
<feature type="compositionally biased region" description="Polar residues" evidence="3">
    <location>
        <begin position="155"/>
        <end position="164"/>
    </location>
</feature>
<dbReference type="InterPro" id="IPR000504">
    <property type="entry name" value="RRM_dom"/>
</dbReference>
<keyword evidence="1 2" id="KW-0694">RNA-binding</keyword>
<evidence type="ECO:0000313" key="5">
    <source>
        <dbReference type="EMBL" id="KAF7439907.1"/>
    </source>
</evidence>
<organism evidence="5 6">
    <name type="scientific">Pleurotus ostreatus</name>
    <name type="common">Oyster mushroom</name>
    <name type="synonym">White-rot fungus</name>
    <dbReference type="NCBI Taxonomy" id="5322"/>
    <lineage>
        <taxon>Eukaryota</taxon>
        <taxon>Fungi</taxon>
        <taxon>Dikarya</taxon>
        <taxon>Basidiomycota</taxon>
        <taxon>Agaricomycotina</taxon>
        <taxon>Agaricomycetes</taxon>
        <taxon>Agaricomycetidae</taxon>
        <taxon>Agaricales</taxon>
        <taxon>Pleurotineae</taxon>
        <taxon>Pleurotaceae</taxon>
        <taxon>Pleurotus</taxon>
    </lineage>
</organism>
<accession>A0A8H7A4D5</accession>
<dbReference type="VEuPathDB" id="FungiDB:PC9H_000244"/>
<evidence type="ECO:0000259" key="4">
    <source>
        <dbReference type="PROSITE" id="PS50102"/>
    </source>
</evidence>
<dbReference type="GeneID" id="59370085"/>
<dbReference type="OrthoDB" id="21643at2759"/>
<dbReference type="GO" id="GO:0003723">
    <property type="term" value="F:RNA binding"/>
    <property type="evidence" value="ECO:0007669"/>
    <property type="project" value="UniProtKB-UniRule"/>
</dbReference>
<keyword evidence="6" id="KW-1185">Reference proteome</keyword>
<dbReference type="EMBL" id="JACETU010000001">
    <property type="protein sequence ID" value="KAF7439907.1"/>
    <property type="molecule type" value="Genomic_DNA"/>
</dbReference>
<dbReference type="RefSeq" id="XP_036635751.1">
    <property type="nucleotide sequence ID" value="XM_036769906.1"/>
</dbReference>
<proteinExistence type="predicted"/>
<dbReference type="PROSITE" id="PS50102">
    <property type="entry name" value="RRM"/>
    <property type="match status" value="1"/>
</dbReference>
<dbReference type="SMART" id="SM00360">
    <property type="entry name" value="RRM"/>
    <property type="match status" value="1"/>
</dbReference>
<evidence type="ECO:0000313" key="6">
    <source>
        <dbReference type="Proteomes" id="UP000623687"/>
    </source>
</evidence>
<dbReference type="Proteomes" id="UP000623687">
    <property type="component" value="Unassembled WGS sequence"/>
</dbReference>
<dbReference type="PANTHER" id="PTHR48029">
    <property type="entry name" value="NUCLEOLAR PROTEIN 8"/>
    <property type="match status" value="1"/>
</dbReference>
<evidence type="ECO:0000256" key="3">
    <source>
        <dbReference type="SAM" id="MobiDB-lite"/>
    </source>
</evidence>
<dbReference type="AlphaFoldDB" id="A0A8H7A4D5"/>
<dbReference type="SUPFAM" id="SSF54928">
    <property type="entry name" value="RNA-binding domain, RBD"/>
    <property type="match status" value="1"/>
</dbReference>
<dbReference type="InterPro" id="IPR012677">
    <property type="entry name" value="Nucleotide-bd_a/b_plait_sf"/>
</dbReference>
<feature type="region of interest" description="Disordered" evidence="3">
    <location>
        <begin position="144"/>
        <end position="191"/>
    </location>
</feature>
<dbReference type="Gene3D" id="3.30.70.330">
    <property type="match status" value="1"/>
</dbReference>
<feature type="region of interest" description="Disordered" evidence="3">
    <location>
        <begin position="218"/>
        <end position="279"/>
    </location>
</feature>
<evidence type="ECO:0000256" key="2">
    <source>
        <dbReference type="PROSITE-ProRule" id="PRU00176"/>
    </source>
</evidence>
<feature type="domain" description="RRM" evidence="4">
    <location>
        <begin position="7"/>
        <end position="87"/>
    </location>
</feature>
<evidence type="ECO:0000256" key="1">
    <source>
        <dbReference type="ARBA" id="ARBA00022884"/>
    </source>
</evidence>
<reference evidence="5" key="1">
    <citation type="submission" date="2019-07" db="EMBL/GenBank/DDBJ databases">
        <authorList>
            <person name="Palmer J.M."/>
        </authorList>
    </citation>
    <scope>NUCLEOTIDE SEQUENCE</scope>
    <source>
        <strain evidence="5">PC9</strain>
    </source>
</reference>
<dbReference type="PANTHER" id="PTHR48029:SF1">
    <property type="entry name" value="NUCLEOLAR PROTEIN 8"/>
    <property type="match status" value="1"/>
</dbReference>
<gene>
    <name evidence="5" type="ORF">PC9H_000244</name>
</gene>
<dbReference type="InterPro" id="IPR035979">
    <property type="entry name" value="RBD_domain_sf"/>
</dbReference>
<name>A0A8H7A4D5_PLEOS</name>
<protein>
    <recommendedName>
        <fullName evidence="4">RRM domain-containing protein</fullName>
    </recommendedName>
</protein>
<feature type="compositionally biased region" description="Acidic residues" evidence="3">
    <location>
        <begin position="224"/>
        <end position="236"/>
    </location>
</feature>